<evidence type="ECO:0000256" key="2">
    <source>
        <dbReference type="ARBA" id="ARBA00023012"/>
    </source>
</evidence>
<evidence type="ECO:0000256" key="3">
    <source>
        <dbReference type="ARBA" id="ARBA00023015"/>
    </source>
</evidence>
<name>A0A6G9XMZ3_NOCBR</name>
<dbReference type="SUPFAM" id="SSF46894">
    <property type="entry name" value="C-terminal effector domain of the bipartite response regulators"/>
    <property type="match status" value="1"/>
</dbReference>
<dbReference type="PROSITE" id="PS51755">
    <property type="entry name" value="OMPR_PHOB"/>
    <property type="match status" value="1"/>
</dbReference>
<sequence length="227" mass="24747">MNLLLVEDDPQIVEALVMSLERLGHHVDHLSEATADLAARVAEADVVVLDVGLPGEDGFAICRNIRRWSSIPILMLTARSDDVDIVAGLEVGADEYVIKPVSPRVLDARIKALVRRQSSSAVADPPPADGAGSGVRIDRLAAEVTRDGVPLRLSPTEKRLLFVLADHPGQVLSREQLFELAWKQDFLGDSRLVDNAVLRLRGKLDDANGDSMIETVRGFGYRFRAAP</sequence>
<feature type="DNA-binding region" description="OmpR/PhoB-type" evidence="7">
    <location>
        <begin position="125"/>
        <end position="225"/>
    </location>
</feature>
<keyword evidence="5" id="KW-0804">Transcription</keyword>
<feature type="modified residue" description="4-aspartylphosphate" evidence="6">
    <location>
        <position position="50"/>
    </location>
</feature>
<dbReference type="RefSeq" id="WP_167461323.1">
    <property type="nucleotide sequence ID" value="NZ_CP046171.1"/>
</dbReference>
<dbReference type="InterPro" id="IPR011006">
    <property type="entry name" value="CheY-like_superfamily"/>
</dbReference>
<dbReference type="Gene3D" id="6.10.250.690">
    <property type="match status" value="1"/>
</dbReference>
<reference evidence="10 11" key="1">
    <citation type="journal article" date="2019" name="ACS Chem. Biol.">
        <title>Identification and Mobilization of a Cryptic Antibiotic Biosynthesis Gene Locus from a Human-Pathogenic Nocardia Isolate.</title>
        <authorList>
            <person name="Herisse M."/>
            <person name="Ishida K."/>
            <person name="Porter J.L."/>
            <person name="Howden B."/>
            <person name="Hertweck C."/>
            <person name="Stinear T.P."/>
            <person name="Pidot S.J."/>
        </authorList>
    </citation>
    <scope>NUCLEOTIDE SEQUENCE [LARGE SCALE GENOMIC DNA]</scope>
    <source>
        <strain evidence="10 11">AUSMDU00024985</strain>
    </source>
</reference>
<dbReference type="GO" id="GO:0032993">
    <property type="term" value="C:protein-DNA complex"/>
    <property type="evidence" value="ECO:0007669"/>
    <property type="project" value="TreeGrafter"/>
</dbReference>
<dbReference type="Proteomes" id="UP000501705">
    <property type="component" value="Chromosome"/>
</dbReference>
<dbReference type="Gene3D" id="1.10.10.10">
    <property type="entry name" value="Winged helix-like DNA-binding domain superfamily/Winged helix DNA-binding domain"/>
    <property type="match status" value="1"/>
</dbReference>
<dbReference type="Pfam" id="PF00486">
    <property type="entry name" value="Trans_reg_C"/>
    <property type="match status" value="1"/>
</dbReference>
<dbReference type="PANTHER" id="PTHR48111">
    <property type="entry name" value="REGULATOR OF RPOS"/>
    <property type="match status" value="1"/>
</dbReference>
<dbReference type="Pfam" id="PF00072">
    <property type="entry name" value="Response_reg"/>
    <property type="match status" value="1"/>
</dbReference>
<keyword evidence="3" id="KW-0805">Transcription regulation</keyword>
<protein>
    <submittedName>
        <fullName evidence="10">Response regulator</fullName>
    </submittedName>
</protein>
<feature type="domain" description="OmpR/PhoB-type" evidence="9">
    <location>
        <begin position="125"/>
        <end position="225"/>
    </location>
</feature>
<dbReference type="GO" id="GO:0005829">
    <property type="term" value="C:cytosol"/>
    <property type="evidence" value="ECO:0007669"/>
    <property type="project" value="TreeGrafter"/>
</dbReference>
<dbReference type="SUPFAM" id="SSF52172">
    <property type="entry name" value="CheY-like"/>
    <property type="match status" value="1"/>
</dbReference>
<dbReference type="InterPro" id="IPR016032">
    <property type="entry name" value="Sig_transdc_resp-reg_C-effctor"/>
</dbReference>
<dbReference type="GO" id="GO:0000976">
    <property type="term" value="F:transcription cis-regulatory region binding"/>
    <property type="evidence" value="ECO:0007669"/>
    <property type="project" value="TreeGrafter"/>
</dbReference>
<evidence type="ECO:0000313" key="11">
    <source>
        <dbReference type="Proteomes" id="UP000501705"/>
    </source>
</evidence>
<dbReference type="Gene3D" id="3.40.50.2300">
    <property type="match status" value="1"/>
</dbReference>
<dbReference type="GO" id="GO:0006355">
    <property type="term" value="P:regulation of DNA-templated transcription"/>
    <property type="evidence" value="ECO:0007669"/>
    <property type="project" value="InterPro"/>
</dbReference>
<accession>A0A6G9XMZ3</accession>
<keyword evidence="4 7" id="KW-0238">DNA-binding</keyword>
<evidence type="ECO:0000256" key="7">
    <source>
        <dbReference type="PROSITE-ProRule" id="PRU01091"/>
    </source>
</evidence>
<dbReference type="AlphaFoldDB" id="A0A6G9XMZ3"/>
<evidence type="ECO:0000256" key="4">
    <source>
        <dbReference type="ARBA" id="ARBA00023125"/>
    </source>
</evidence>
<dbReference type="PROSITE" id="PS50110">
    <property type="entry name" value="RESPONSE_REGULATORY"/>
    <property type="match status" value="1"/>
</dbReference>
<dbReference type="InterPro" id="IPR036388">
    <property type="entry name" value="WH-like_DNA-bd_sf"/>
</dbReference>
<gene>
    <name evidence="10" type="ORF">F5X71_07730</name>
</gene>
<proteinExistence type="predicted"/>
<dbReference type="InterPro" id="IPR001867">
    <property type="entry name" value="OmpR/PhoB-type_DNA-bd"/>
</dbReference>
<dbReference type="PANTHER" id="PTHR48111:SF21">
    <property type="entry name" value="DNA-BINDING DUAL MASTER TRANSCRIPTIONAL REGULATOR RPAA"/>
    <property type="match status" value="1"/>
</dbReference>
<evidence type="ECO:0000259" key="9">
    <source>
        <dbReference type="PROSITE" id="PS51755"/>
    </source>
</evidence>
<feature type="domain" description="Response regulatory" evidence="8">
    <location>
        <begin position="2"/>
        <end position="114"/>
    </location>
</feature>
<dbReference type="SMART" id="SM00862">
    <property type="entry name" value="Trans_reg_C"/>
    <property type="match status" value="1"/>
</dbReference>
<keyword evidence="1 6" id="KW-0597">Phosphoprotein</keyword>
<evidence type="ECO:0000256" key="5">
    <source>
        <dbReference type="ARBA" id="ARBA00023163"/>
    </source>
</evidence>
<evidence type="ECO:0000256" key="1">
    <source>
        <dbReference type="ARBA" id="ARBA00022553"/>
    </source>
</evidence>
<dbReference type="SMART" id="SM00448">
    <property type="entry name" value="REC"/>
    <property type="match status" value="1"/>
</dbReference>
<dbReference type="InterPro" id="IPR039420">
    <property type="entry name" value="WalR-like"/>
</dbReference>
<dbReference type="InterPro" id="IPR001789">
    <property type="entry name" value="Sig_transdc_resp-reg_receiver"/>
</dbReference>
<evidence type="ECO:0000256" key="6">
    <source>
        <dbReference type="PROSITE-ProRule" id="PRU00169"/>
    </source>
</evidence>
<dbReference type="EMBL" id="CP046171">
    <property type="protein sequence ID" value="QIS02220.1"/>
    <property type="molecule type" value="Genomic_DNA"/>
</dbReference>
<evidence type="ECO:0000313" key="10">
    <source>
        <dbReference type="EMBL" id="QIS02220.1"/>
    </source>
</evidence>
<organism evidence="10 11">
    <name type="scientific">Nocardia brasiliensis</name>
    <dbReference type="NCBI Taxonomy" id="37326"/>
    <lineage>
        <taxon>Bacteria</taxon>
        <taxon>Bacillati</taxon>
        <taxon>Actinomycetota</taxon>
        <taxon>Actinomycetes</taxon>
        <taxon>Mycobacteriales</taxon>
        <taxon>Nocardiaceae</taxon>
        <taxon>Nocardia</taxon>
    </lineage>
</organism>
<dbReference type="GO" id="GO:0000156">
    <property type="term" value="F:phosphorelay response regulator activity"/>
    <property type="evidence" value="ECO:0007669"/>
    <property type="project" value="TreeGrafter"/>
</dbReference>
<evidence type="ECO:0000259" key="8">
    <source>
        <dbReference type="PROSITE" id="PS50110"/>
    </source>
</evidence>
<keyword evidence="2" id="KW-0902">Two-component regulatory system</keyword>
<dbReference type="CDD" id="cd00383">
    <property type="entry name" value="trans_reg_C"/>
    <property type="match status" value="1"/>
</dbReference>